<dbReference type="PANTHER" id="PTHR20843:SF0">
    <property type="entry name" value="PROTEIN AVEUGLE"/>
    <property type="match status" value="1"/>
</dbReference>
<dbReference type="InterPro" id="IPR001660">
    <property type="entry name" value="SAM"/>
</dbReference>
<feature type="region of interest" description="Disordered" evidence="1">
    <location>
        <begin position="1"/>
        <end position="49"/>
    </location>
</feature>
<feature type="domain" description="SAM" evidence="2">
    <location>
        <begin position="51"/>
        <end position="117"/>
    </location>
</feature>
<evidence type="ECO:0000313" key="3">
    <source>
        <dbReference type="EMBL" id="ODM97853.1"/>
    </source>
</evidence>
<dbReference type="InterPro" id="IPR013761">
    <property type="entry name" value="SAM/pointed_sf"/>
</dbReference>
<dbReference type="PANTHER" id="PTHR20843">
    <property type="entry name" value="STERILE ALPHA MOTIF DOMAIN CONTAINING PROTEIN 10"/>
    <property type="match status" value="1"/>
</dbReference>
<dbReference type="OMA" id="IMKLHLK"/>
<evidence type="ECO:0000313" key="4">
    <source>
        <dbReference type="Proteomes" id="UP000094527"/>
    </source>
</evidence>
<dbReference type="GO" id="GO:0009898">
    <property type="term" value="C:cytoplasmic side of plasma membrane"/>
    <property type="evidence" value="ECO:0007669"/>
    <property type="project" value="TreeGrafter"/>
</dbReference>
<dbReference type="PROSITE" id="PS50105">
    <property type="entry name" value="SAM_DOMAIN"/>
    <property type="match status" value="1"/>
</dbReference>
<dbReference type="AlphaFoldDB" id="A0A1D2MXT2"/>
<dbReference type="Gene3D" id="1.10.150.50">
    <property type="entry name" value="Transcription Factor, Ets-1"/>
    <property type="match status" value="1"/>
</dbReference>
<sequence length="134" mass="14802">MTMKMAILPGGGKEEASAAPSSSSYSSTSSNAKSPTSNKGTPTRPRPPALWTVNECKLWLGRHCGDLGVQYSELFHQNNVNGRALLRMNSVALERMGISNAVHRHEIWREIIKLKLKSDVLELRDLESQLASQK</sequence>
<keyword evidence="4" id="KW-1185">Reference proteome</keyword>
<dbReference type="GO" id="GO:0007169">
    <property type="term" value="P:cell surface receptor protein tyrosine kinase signaling pathway"/>
    <property type="evidence" value="ECO:0007669"/>
    <property type="project" value="TreeGrafter"/>
</dbReference>
<proteinExistence type="predicted"/>
<reference evidence="3 4" key="1">
    <citation type="journal article" date="2016" name="Genome Biol. Evol.">
        <title>Gene Family Evolution Reflects Adaptation to Soil Environmental Stressors in the Genome of the Collembolan Orchesella cincta.</title>
        <authorList>
            <person name="Faddeeva-Vakhrusheva A."/>
            <person name="Derks M.F."/>
            <person name="Anvar S.Y."/>
            <person name="Agamennone V."/>
            <person name="Suring W."/>
            <person name="Smit S."/>
            <person name="van Straalen N.M."/>
            <person name="Roelofs D."/>
        </authorList>
    </citation>
    <scope>NUCLEOTIDE SEQUENCE [LARGE SCALE GENOMIC DNA]</scope>
    <source>
        <tissue evidence="3">Mixed pool</tissue>
    </source>
</reference>
<dbReference type="Pfam" id="PF07647">
    <property type="entry name" value="SAM_2"/>
    <property type="match status" value="1"/>
</dbReference>
<organism evidence="3 4">
    <name type="scientific">Orchesella cincta</name>
    <name type="common">Springtail</name>
    <name type="synonym">Podura cincta</name>
    <dbReference type="NCBI Taxonomy" id="48709"/>
    <lineage>
        <taxon>Eukaryota</taxon>
        <taxon>Metazoa</taxon>
        <taxon>Ecdysozoa</taxon>
        <taxon>Arthropoda</taxon>
        <taxon>Hexapoda</taxon>
        <taxon>Collembola</taxon>
        <taxon>Entomobryomorpha</taxon>
        <taxon>Entomobryoidea</taxon>
        <taxon>Orchesellidae</taxon>
        <taxon>Orchesellinae</taxon>
        <taxon>Orchesella</taxon>
    </lineage>
</organism>
<dbReference type="EMBL" id="LJIJ01000401">
    <property type="protein sequence ID" value="ODM97853.1"/>
    <property type="molecule type" value="Genomic_DNA"/>
</dbReference>
<dbReference type="SMART" id="SM00454">
    <property type="entry name" value="SAM"/>
    <property type="match status" value="1"/>
</dbReference>
<gene>
    <name evidence="3" type="ORF">Ocin01_08821</name>
</gene>
<dbReference type="SUPFAM" id="SSF47769">
    <property type="entry name" value="SAM/Pointed domain"/>
    <property type="match status" value="1"/>
</dbReference>
<evidence type="ECO:0000256" key="1">
    <source>
        <dbReference type="SAM" id="MobiDB-lite"/>
    </source>
</evidence>
<name>A0A1D2MXT2_ORCCI</name>
<dbReference type="InterPro" id="IPR052268">
    <property type="entry name" value="SAM_domain-containing_protein"/>
</dbReference>
<dbReference type="OrthoDB" id="434324at2759"/>
<dbReference type="STRING" id="48709.A0A1D2MXT2"/>
<dbReference type="Proteomes" id="UP000094527">
    <property type="component" value="Unassembled WGS sequence"/>
</dbReference>
<accession>A0A1D2MXT2</accession>
<feature type="compositionally biased region" description="Low complexity" evidence="1">
    <location>
        <begin position="17"/>
        <end position="39"/>
    </location>
</feature>
<protein>
    <submittedName>
        <fullName evidence="3">Protein aveugle</fullName>
    </submittedName>
</protein>
<comment type="caution">
    <text evidence="3">The sequence shown here is derived from an EMBL/GenBank/DDBJ whole genome shotgun (WGS) entry which is preliminary data.</text>
</comment>
<evidence type="ECO:0000259" key="2">
    <source>
        <dbReference type="PROSITE" id="PS50105"/>
    </source>
</evidence>